<evidence type="ECO:0000313" key="1">
    <source>
        <dbReference type="EMBL" id="GEO40207.1"/>
    </source>
</evidence>
<keyword evidence="2" id="KW-1185">Reference proteome</keyword>
<evidence type="ECO:0000313" key="2">
    <source>
        <dbReference type="Proteomes" id="UP000321523"/>
    </source>
</evidence>
<protein>
    <submittedName>
        <fullName evidence="1">Uncharacterized protein</fullName>
    </submittedName>
</protein>
<dbReference type="OrthoDB" id="7362275at2"/>
<dbReference type="EMBL" id="BJYZ01000020">
    <property type="protein sequence ID" value="GEO40207.1"/>
    <property type="molecule type" value="Genomic_DNA"/>
</dbReference>
<proteinExistence type="predicted"/>
<name>A0A512DUQ6_9PROT</name>
<gene>
    <name evidence="1" type="ORF">SAE02_43550</name>
</gene>
<reference evidence="1 2" key="1">
    <citation type="submission" date="2019-07" db="EMBL/GenBank/DDBJ databases">
        <title>Whole genome shotgun sequence of Skermanella aerolata NBRC 106429.</title>
        <authorList>
            <person name="Hosoyama A."/>
            <person name="Uohara A."/>
            <person name="Ohji S."/>
            <person name="Ichikawa N."/>
        </authorList>
    </citation>
    <scope>NUCLEOTIDE SEQUENCE [LARGE SCALE GENOMIC DNA]</scope>
    <source>
        <strain evidence="1 2">NBRC 106429</strain>
    </source>
</reference>
<dbReference type="RefSeq" id="WP_044429593.1">
    <property type="nucleotide sequence ID" value="NZ_BJYZ01000020.1"/>
</dbReference>
<sequence>MAPDTFTLEPDQEVHSIHRDRIGELRTRLALLQQESDRITRGFVRLHALRAEMATPGADLVGRVEQLIARHEADIIRTHALLYDASTLLEETENLWARQAMQHIPAGS</sequence>
<comment type="caution">
    <text evidence="1">The sequence shown here is derived from an EMBL/GenBank/DDBJ whole genome shotgun (WGS) entry which is preliminary data.</text>
</comment>
<accession>A0A512DUQ6</accession>
<dbReference type="AlphaFoldDB" id="A0A512DUQ6"/>
<organism evidence="1 2">
    <name type="scientific">Skermanella aerolata</name>
    <dbReference type="NCBI Taxonomy" id="393310"/>
    <lineage>
        <taxon>Bacteria</taxon>
        <taxon>Pseudomonadati</taxon>
        <taxon>Pseudomonadota</taxon>
        <taxon>Alphaproteobacteria</taxon>
        <taxon>Rhodospirillales</taxon>
        <taxon>Azospirillaceae</taxon>
        <taxon>Skermanella</taxon>
    </lineage>
</organism>
<dbReference type="Proteomes" id="UP000321523">
    <property type="component" value="Unassembled WGS sequence"/>
</dbReference>